<gene>
    <name evidence="1" type="ORF">E6C55_15170</name>
</gene>
<proteinExistence type="predicted"/>
<dbReference type="Pfam" id="PF01263">
    <property type="entry name" value="Aldose_epim"/>
    <property type="match status" value="1"/>
</dbReference>
<name>A0A4S4BSK8_9BACL</name>
<reference evidence="1 2" key="1">
    <citation type="submission" date="2019-04" db="EMBL/GenBank/DDBJ databases">
        <title>Cohnella sp. nov. isolated from preserved vegetables.</title>
        <authorList>
            <person name="Lin S.-Y."/>
            <person name="Hung M.-H."/>
            <person name="Young C.-C."/>
        </authorList>
    </citation>
    <scope>NUCLEOTIDE SEQUENCE [LARGE SCALE GENOMIC DNA]</scope>
    <source>
        <strain evidence="1 2">CC-MHH1044</strain>
    </source>
</reference>
<dbReference type="AlphaFoldDB" id="A0A4S4BSK8"/>
<dbReference type="Gene3D" id="2.70.98.10">
    <property type="match status" value="1"/>
</dbReference>
<dbReference type="InterPro" id="IPR014718">
    <property type="entry name" value="GH-type_carb-bd"/>
</dbReference>
<protein>
    <submittedName>
        <fullName evidence="1">Aldose epimerase</fullName>
    </submittedName>
</protein>
<keyword evidence="2" id="KW-1185">Reference proteome</keyword>
<organism evidence="1 2">
    <name type="scientific">Cohnella fermenti</name>
    <dbReference type="NCBI Taxonomy" id="2565925"/>
    <lineage>
        <taxon>Bacteria</taxon>
        <taxon>Bacillati</taxon>
        <taxon>Bacillota</taxon>
        <taxon>Bacilli</taxon>
        <taxon>Bacillales</taxon>
        <taxon>Paenibacillaceae</taxon>
        <taxon>Cohnella</taxon>
    </lineage>
</organism>
<dbReference type="OrthoDB" id="9795355at2"/>
<comment type="caution">
    <text evidence="1">The sequence shown here is derived from an EMBL/GenBank/DDBJ whole genome shotgun (WGS) entry which is preliminary data.</text>
</comment>
<evidence type="ECO:0000313" key="1">
    <source>
        <dbReference type="EMBL" id="THF78036.1"/>
    </source>
</evidence>
<dbReference type="PANTHER" id="PTHR11122">
    <property type="entry name" value="APOSPORY-ASSOCIATED PROTEIN C-RELATED"/>
    <property type="match status" value="1"/>
</dbReference>
<dbReference type="Proteomes" id="UP000310636">
    <property type="component" value="Unassembled WGS sequence"/>
</dbReference>
<accession>A0A4S4BSK8</accession>
<evidence type="ECO:0000313" key="2">
    <source>
        <dbReference type="Proteomes" id="UP000310636"/>
    </source>
</evidence>
<dbReference type="GO" id="GO:0030246">
    <property type="term" value="F:carbohydrate binding"/>
    <property type="evidence" value="ECO:0007669"/>
    <property type="project" value="InterPro"/>
</dbReference>
<dbReference type="PANTHER" id="PTHR11122:SF13">
    <property type="entry name" value="GLUCOSE-6-PHOSPHATE 1-EPIMERASE"/>
    <property type="match status" value="1"/>
</dbReference>
<dbReference type="GO" id="GO:0005975">
    <property type="term" value="P:carbohydrate metabolic process"/>
    <property type="evidence" value="ECO:0007669"/>
    <property type="project" value="InterPro"/>
</dbReference>
<dbReference type="InterPro" id="IPR011013">
    <property type="entry name" value="Gal_mutarotase_sf_dom"/>
</dbReference>
<sequence>MSSTASRYRISSYEDTYRIYELTDEATDSHVLICPERGGIVIGCKLRGKELLYLDRATFLDPTANIRGGIPVLFPICGQLVGGEYEWEGVVYRMKNHGVARTSAWEVAAEDATGSAALTLVLRGNEATKAEYPFDFELRFTYRLEDGALRIEQSYRNLSEKDMPVHTGFHPYFATGDNKKIRYSSDATKLYDYNDGETKPYSGEADLSTLVESVALLDAQAPTISFPLGEGTVRLDYSPEFDKVVLWSVQGKPFVCVEPWTALNEALNRKEGLALLKPGEEWKLDLTISYS</sequence>
<dbReference type="EMBL" id="SSOB01000017">
    <property type="protein sequence ID" value="THF78036.1"/>
    <property type="molecule type" value="Genomic_DNA"/>
</dbReference>
<dbReference type="GO" id="GO:0016853">
    <property type="term" value="F:isomerase activity"/>
    <property type="evidence" value="ECO:0007669"/>
    <property type="project" value="InterPro"/>
</dbReference>
<dbReference type="InterPro" id="IPR008183">
    <property type="entry name" value="Aldose_1/G6P_1-epimerase"/>
</dbReference>
<dbReference type="SUPFAM" id="SSF74650">
    <property type="entry name" value="Galactose mutarotase-like"/>
    <property type="match status" value="1"/>
</dbReference>
<dbReference type="RefSeq" id="WP_136370647.1">
    <property type="nucleotide sequence ID" value="NZ_SSOB01000017.1"/>
</dbReference>